<dbReference type="InterPro" id="IPR007099">
    <property type="entry name" value="RNA-dir_pol_NSvirus"/>
</dbReference>
<accession>A0A227P2U4</accession>
<proteinExistence type="predicted"/>
<gene>
    <name evidence="2" type="ORF">B0A64_17235</name>
</gene>
<dbReference type="OrthoDB" id="1359750at2"/>
<organism evidence="2 3">
    <name type="scientific">Flavobacterium araucananum</name>
    <dbReference type="NCBI Taxonomy" id="946678"/>
    <lineage>
        <taxon>Bacteria</taxon>
        <taxon>Pseudomonadati</taxon>
        <taxon>Bacteroidota</taxon>
        <taxon>Flavobacteriia</taxon>
        <taxon>Flavobacteriales</taxon>
        <taxon>Flavobacteriaceae</taxon>
        <taxon>Flavobacterium</taxon>
    </lineage>
</organism>
<dbReference type="PROSITE" id="PS50525">
    <property type="entry name" value="RDRP_SSRNA_NEG_SEG"/>
    <property type="match status" value="1"/>
</dbReference>
<dbReference type="RefSeq" id="WP_089480744.1">
    <property type="nucleotide sequence ID" value="NZ_MUGS01000039.1"/>
</dbReference>
<dbReference type="GO" id="GO:0003968">
    <property type="term" value="F:RNA-directed RNA polymerase activity"/>
    <property type="evidence" value="ECO:0007669"/>
    <property type="project" value="InterPro"/>
</dbReference>
<evidence type="ECO:0000313" key="2">
    <source>
        <dbReference type="EMBL" id="OXG03375.1"/>
    </source>
</evidence>
<dbReference type="GO" id="GO:0039694">
    <property type="term" value="P:viral RNA genome replication"/>
    <property type="evidence" value="ECO:0007669"/>
    <property type="project" value="InterPro"/>
</dbReference>
<feature type="domain" description="RdRp catalytic" evidence="1">
    <location>
        <begin position="1"/>
        <end position="128"/>
    </location>
</feature>
<dbReference type="Proteomes" id="UP000214684">
    <property type="component" value="Unassembled WGS sequence"/>
</dbReference>
<reference evidence="2 3" key="1">
    <citation type="submission" date="2016-11" db="EMBL/GenBank/DDBJ databases">
        <title>Whole genomes of Flavobacteriaceae.</title>
        <authorList>
            <person name="Stine C."/>
            <person name="Li C."/>
            <person name="Tadesse D."/>
        </authorList>
    </citation>
    <scope>NUCLEOTIDE SEQUENCE [LARGE SCALE GENOMIC DNA]</scope>
    <source>
        <strain evidence="2 3">DSM 24704</strain>
    </source>
</reference>
<keyword evidence="3" id="KW-1185">Reference proteome</keyword>
<comment type="caution">
    <text evidence="2">The sequence shown here is derived from an EMBL/GenBank/DDBJ whole genome shotgun (WGS) entry which is preliminary data.</text>
</comment>
<protein>
    <recommendedName>
        <fullName evidence="1">RdRp catalytic domain-containing protein</fullName>
    </recommendedName>
</protein>
<evidence type="ECO:0000259" key="1">
    <source>
        <dbReference type="PROSITE" id="PS50525"/>
    </source>
</evidence>
<sequence>MCDFNKGFILCTCEEKTNDYENSKENKKGDQVDEFQYVWELKRFIDFRRGDIMGIFEQPRSDLGSGLTSQFVVNQLNSKNCFDFDFIPNENDNLYFFKKKGYEVDDLFEFVFLNGKWKQGNILSWKYITEKEFDGKIKKDL</sequence>
<dbReference type="EMBL" id="MUGS01000039">
    <property type="protein sequence ID" value="OXG03375.1"/>
    <property type="molecule type" value="Genomic_DNA"/>
</dbReference>
<name>A0A227P2U4_9FLAO</name>
<dbReference type="AlphaFoldDB" id="A0A227P2U4"/>
<evidence type="ECO:0000313" key="3">
    <source>
        <dbReference type="Proteomes" id="UP000214684"/>
    </source>
</evidence>